<proteinExistence type="inferred from homology"/>
<name>G3BCY8_CANTC</name>
<dbReference type="InterPro" id="IPR010487">
    <property type="entry name" value="NGRN/Rrg9"/>
</dbReference>
<keyword evidence="7" id="KW-1185">Reference proteome</keyword>
<evidence type="ECO:0000256" key="1">
    <source>
        <dbReference type="ARBA" id="ARBA00003548"/>
    </source>
</evidence>
<reference evidence="6 7" key="1">
    <citation type="journal article" date="2011" name="Proc. Natl. Acad. Sci. U.S.A.">
        <title>Comparative genomics of xylose-fermenting fungi for enhanced biofuel production.</title>
        <authorList>
            <person name="Wohlbach D.J."/>
            <person name="Kuo A."/>
            <person name="Sato T.K."/>
            <person name="Potts K.M."/>
            <person name="Salamov A.A."/>
            <person name="LaButti K.M."/>
            <person name="Sun H."/>
            <person name="Clum A."/>
            <person name="Pangilinan J.L."/>
            <person name="Lindquist E.A."/>
            <person name="Lucas S."/>
            <person name="Lapidus A."/>
            <person name="Jin M."/>
            <person name="Gunawan C."/>
            <person name="Balan V."/>
            <person name="Dale B.E."/>
            <person name="Jeffries T.W."/>
            <person name="Zinkel R."/>
            <person name="Barry K.W."/>
            <person name="Grigoriev I.V."/>
            <person name="Gasch A.P."/>
        </authorList>
    </citation>
    <scope>NUCLEOTIDE SEQUENCE [LARGE SCALE GENOMIC DNA]</scope>
    <source>
        <strain evidence="6">ATCC 10573</strain>
        <strain evidence="7">ATCC 10573 / BCRC 21748 / CBS 615 / JCM 9827 / NBRC 10315 / NRRL Y-1498 / VKM Y-70</strain>
    </source>
</reference>
<dbReference type="EMBL" id="GL996528">
    <property type="protein sequence ID" value="EGV61064.1"/>
    <property type="molecule type" value="Genomic_DNA"/>
</dbReference>
<evidence type="ECO:0000256" key="5">
    <source>
        <dbReference type="SAM" id="MobiDB-lite"/>
    </source>
</evidence>
<dbReference type="PANTHER" id="PTHR13475:SF3">
    <property type="entry name" value="NEUGRIN"/>
    <property type="match status" value="1"/>
</dbReference>
<dbReference type="PANTHER" id="PTHR13475">
    <property type="entry name" value="NEUGRIN"/>
    <property type="match status" value="1"/>
</dbReference>
<dbReference type="STRING" id="590646.G3BCY8"/>
<protein>
    <recommendedName>
        <fullName evidence="4">Required for respiratory growth protein 9, mitochondrial</fullName>
    </recommendedName>
</protein>
<feature type="compositionally biased region" description="Basic residues" evidence="5">
    <location>
        <begin position="161"/>
        <end position="173"/>
    </location>
</feature>
<gene>
    <name evidence="6" type="ORF">CANTEDRAFT_116295</name>
</gene>
<evidence type="ECO:0000313" key="6">
    <source>
        <dbReference type="EMBL" id="EGV61064.1"/>
    </source>
</evidence>
<dbReference type="GO" id="GO:0005634">
    <property type="term" value="C:nucleus"/>
    <property type="evidence" value="ECO:0007669"/>
    <property type="project" value="TreeGrafter"/>
</dbReference>
<dbReference type="EMBL" id="GL996528">
    <property type="protein sequence ID" value="EGV61065.1"/>
    <property type="molecule type" value="Genomic_DNA"/>
</dbReference>
<comment type="function">
    <text evidence="1">Required for respiratory activity and maintenance and expression of the mitochondrial genome.</text>
</comment>
<feature type="compositionally biased region" description="Basic and acidic residues" evidence="5">
    <location>
        <begin position="174"/>
        <end position="183"/>
    </location>
</feature>
<dbReference type="OrthoDB" id="5578174at2759"/>
<sequence>MLRMFTRGVSRSAKDTLLTAPTLKQKLAKEEKIFQKNLPEWTKRDKSVKLRYGSWNPSKKLNRQQIQDIRNMTISLPNIKTVELASMFRVSPEAIRRILKSNWVPNESDEEKLLEREEKRRLEKAQRRQEEREQVRKQQQEYSGRGRAPGANSGRNTGQKGPRHTQQRRPARTFHRDMADIID</sequence>
<comment type="similarity">
    <text evidence="3">Belongs to the RRG9 family.</text>
</comment>
<evidence type="ECO:0000313" key="7">
    <source>
        <dbReference type="Proteomes" id="UP000000707"/>
    </source>
</evidence>
<dbReference type="HOGENOM" id="CLU_1474985_0_0_1"/>
<feature type="compositionally biased region" description="Basic and acidic residues" evidence="5">
    <location>
        <begin position="123"/>
        <end position="139"/>
    </location>
</feature>
<comment type="subcellular location">
    <subcellularLocation>
        <location evidence="2">Mitochondrion</location>
    </subcellularLocation>
</comment>
<accession>G3BCY8</accession>
<dbReference type="eggNOG" id="ENOG502S7IA">
    <property type="taxonomic scope" value="Eukaryota"/>
</dbReference>
<organism evidence="7">
    <name type="scientific">Candida tenuis (strain ATCC 10573 / BCRC 21748 / CBS 615 / JCM 9827 / NBRC 10315 / NRRL Y-1498 / VKM Y-70)</name>
    <name type="common">Yeast</name>
    <name type="synonym">Yamadazyma tenuis</name>
    <dbReference type="NCBI Taxonomy" id="590646"/>
    <lineage>
        <taxon>Eukaryota</taxon>
        <taxon>Fungi</taxon>
        <taxon>Dikarya</taxon>
        <taxon>Ascomycota</taxon>
        <taxon>Saccharomycotina</taxon>
        <taxon>Pichiomycetes</taxon>
        <taxon>Debaryomycetaceae</taxon>
        <taxon>Yamadazyma</taxon>
    </lineage>
</organism>
<feature type="region of interest" description="Disordered" evidence="5">
    <location>
        <begin position="123"/>
        <end position="183"/>
    </location>
</feature>
<evidence type="ECO:0000256" key="4">
    <source>
        <dbReference type="ARBA" id="ARBA00013566"/>
    </source>
</evidence>
<dbReference type="Proteomes" id="UP000000707">
    <property type="component" value="Unassembled WGS sequence"/>
</dbReference>
<evidence type="ECO:0000256" key="3">
    <source>
        <dbReference type="ARBA" id="ARBA00010895"/>
    </source>
</evidence>
<dbReference type="GO" id="GO:0005739">
    <property type="term" value="C:mitochondrion"/>
    <property type="evidence" value="ECO:0007669"/>
    <property type="project" value="UniProtKB-SubCell"/>
</dbReference>
<dbReference type="AlphaFoldDB" id="G3BCY8"/>
<evidence type="ECO:0000256" key="2">
    <source>
        <dbReference type="ARBA" id="ARBA00004173"/>
    </source>
</evidence>